<dbReference type="EMBL" id="JGYK01000001">
    <property type="protein sequence ID" value="KFI40241.1"/>
    <property type="molecule type" value="Genomic_DNA"/>
</dbReference>
<keyword evidence="1" id="KW-0472">Membrane</keyword>
<proteinExistence type="predicted"/>
<protein>
    <submittedName>
        <fullName evidence="2">Uncharacterized protein</fullName>
    </submittedName>
</protein>
<reference evidence="2 3" key="1">
    <citation type="submission" date="2014-03" db="EMBL/GenBank/DDBJ databases">
        <title>Genomics of Bifidobacteria.</title>
        <authorList>
            <person name="Ventura M."/>
            <person name="Milani C."/>
            <person name="Lugli G.A."/>
        </authorList>
    </citation>
    <scope>NUCLEOTIDE SEQUENCE [LARGE SCALE GENOMIC DNA]</scope>
    <source>
        <strain evidence="2 3">DSM 22766</strain>
    </source>
</reference>
<evidence type="ECO:0000313" key="2">
    <source>
        <dbReference type="EMBL" id="KFI40241.1"/>
    </source>
</evidence>
<dbReference type="AlphaFoldDB" id="A0A086Z141"/>
<dbReference type="Proteomes" id="UP000029015">
    <property type="component" value="Unassembled WGS sequence"/>
</dbReference>
<keyword evidence="1" id="KW-1133">Transmembrane helix</keyword>
<gene>
    <name evidence="2" type="ORF">BACT_0943</name>
</gene>
<organism evidence="2 3">
    <name type="scientific">Bifidobacterium actinocoloniiforme DSM 22766</name>
    <dbReference type="NCBI Taxonomy" id="1437605"/>
    <lineage>
        <taxon>Bacteria</taxon>
        <taxon>Bacillati</taxon>
        <taxon>Actinomycetota</taxon>
        <taxon>Actinomycetes</taxon>
        <taxon>Bifidobacteriales</taxon>
        <taxon>Bifidobacteriaceae</taxon>
        <taxon>Bifidobacterium</taxon>
    </lineage>
</organism>
<evidence type="ECO:0000256" key="1">
    <source>
        <dbReference type="SAM" id="Phobius"/>
    </source>
</evidence>
<keyword evidence="3" id="KW-1185">Reference proteome</keyword>
<comment type="caution">
    <text evidence="2">The sequence shown here is derived from an EMBL/GenBank/DDBJ whole genome shotgun (WGS) entry which is preliminary data.</text>
</comment>
<accession>A0A086Z141</accession>
<feature type="transmembrane region" description="Helical" evidence="1">
    <location>
        <begin position="44"/>
        <end position="65"/>
    </location>
</feature>
<dbReference type="RefSeq" id="WP_144418921.1">
    <property type="nucleotide sequence ID" value="NZ_CP011786.1"/>
</dbReference>
<keyword evidence="1" id="KW-0812">Transmembrane</keyword>
<name>A0A086Z141_9BIFI</name>
<sequence>MRPTRKRKSSSRARAGTVVMDAHAEGPVQVDSAKIRTGLDSWSAWQSVGVSLGIVLITSLVSVAATTRLEPRSILTEGN</sequence>
<evidence type="ECO:0000313" key="3">
    <source>
        <dbReference type="Proteomes" id="UP000029015"/>
    </source>
</evidence>